<organism evidence="10 11">
    <name type="scientific">Chishuiella changwenlii</name>
    <dbReference type="NCBI Taxonomy" id="1434701"/>
    <lineage>
        <taxon>Bacteria</taxon>
        <taxon>Pseudomonadati</taxon>
        <taxon>Bacteroidota</taxon>
        <taxon>Flavobacteriia</taxon>
        <taxon>Flavobacteriales</taxon>
        <taxon>Weeksellaceae</taxon>
        <taxon>Chishuiella</taxon>
    </lineage>
</organism>
<evidence type="ECO:0000313" key="9">
    <source>
        <dbReference type="EMBL" id="GGF02933.1"/>
    </source>
</evidence>
<dbReference type="InterPro" id="IPR036852">
    <property type="entry name" value="Peptidase_S8/S53_dom_sf"/>
</dbReference>
<dbReference type="GO" id="GO:0004252">
    <property type="term" value="F:serine-type endopeptidase activity"/>
    <property type="evidence" value="ECO:0007669"/>
    <property type="project" value="InterPro"/>
</dbReference>
<protein>
    <submittedName>
        <fullName evidence="10">Por secretion system C-terminal sorting domain-containing protein</fullName>
    </submittedName>
</protein>
<reference evidence="10" key="3">
    <citation type="submission" date="2016-11" db="EMBL/GenBank/DDBJ databases">
        <authorList>
            <person name="Jaros S."/>
            <person name="Januszkiewicz K."/>
            <person name="Wedrychowicz H."/>
        </authorList>
    </citation>
    <scope>NUCLEOTIDE SEQUENCE [LARGE SCALE GENOMIC DNA]</scope>
    <source>
        <strain evidence="10">DSM 27989</strain>
    </source>
</reference>
<dbReference type="InterPro" id="IPR050131">
    <property type="entry name" value="Peptidase_S8_subtilisin-like"/>
</dbReference>
<evidence type="ECO:0000256" key="5">
    <source>
        <dbReference type="ARBA" id="ARBA00022825"/>
    </source>
</evidence>
<keyword evidence="5" id="KW-0720">Serine protease</keyword>
<reference evidence="9" key="5">
    <citation type="submission" date="2024-05" db="EMBL/GenBank/DDBJ databases">
        <authorList>
            <person name="Sun Q."/>
            <person name="Zhou Y."/>
        </authorList>
    </citation>
    <scope>NUCLEOTIDE SEQUENCE</scope>
    <source>
        <strain evidence="9">CGMCC 1.12707</strain>
    </source>
</reference>
<dbReference type="STRING" id="1434701.SAMN05443634_11154"/>
<proteinExistence type="inferred from homology"/>
<dbReference type="Pfam" id="PF18962">
    <property type="entry name" value="Por_Secre_tail"/>
    <property type="match status" value="1"/>
</dbReference>
<name>A0A1M7BMM3_9FLAO</name>
<evidence type="ECO:0000256" key="1">
    <source>
        <dbReference type="ARBA" id="ARBA00011073"/>
    </source>
</evidence>
<evidence type="ECO:0000313" key="12">
    <source>
        <dbReference type="Proteomes" id="UP000650994"/>
    </source>
</evidence>
<accession>A0A1M7BMM3</accession>
<dbReference type="EMBL" id="FRBH01000011">
    <property type="protein sequence ID" value="SHL56200.1"/>
    <property type="molecule type" value="Genomic_DNA"/>
</dbReference>
<dbReference type="InterPro" id="IPR026444">
    <property type="entry name" value="Secre_tail"/>
</dbReference>
<evidence type="ECO:0000313" key="11">
    <source>
        <dbReference type="Proteomes" id="UP000184120"/>
    </source>
</evidence>
<feature type="domain" description="Peptidase S8/S53" evidence="7">
    <location>
        <begin position="186"/>
        <end position="447"/>
    </location>
</feature>
<comment type="similarity">
    <text evidence="1 6">Belongs to the peptidase S8 family.</text>
</comment>
<keyword evidence="3" id="KW-0732">Signal</keyword>
<dbReference type="GO" id="GO:0006508">
    <property type="term" value="P:proteolysis"/>
    <property type="evidence" value="ECO:0007669"/>
    <property type="project" value="UniProtKB-KW"/>
</dbReference>
<gene>
    <name evidence="9" type="ORF">GCM10010984_20470</name>
    <name evidence="10" type="ORF">SAMN05443634_11154</name>
</gene>
<keyword evidence="2" id="KW-0645">Protease</keyword>
<dbReference type="SUPFAM" id="SSF52743">
    <property type="entry name" value="Subtilisin-like"/>
    <property type="match status" value="1"/>
</dbReference>
<dbReference type="PANTHER" id="PTHR43806:SF11">
    <property type="entry name" value="CEREVISIN-RELATED"/>
    <property type="match status" value="1"/>
</dbReference>
<dbReference type="RefSeq" id="WP_072933538.1">
    <property type="nucleotide sequence ID" value="NZ_BMFL01000013.1"/>
</dbReference>
<dbReference type="PRINTS" id="PR00723">
    <property type="entry name" value="SUBTILISIN"/>
</dbReference>
<evidence type="ECO:0000259" key="7">
    <source>
        <dbReference type="Pfam" id="PF00082"/>
    </source>
</evidence>
<dbReference type="InterPro" id="IPR015500">
    <property type="entry name" value="Peptidase_S8_subtilisin-rel"/>
</dbReference>
<keyword evidence="4" id="KW-0378">Hydrolase</keyword>
<feature type="domain" description="Secretion system C-terminal sorting" evidence="8">
    <location>
        <begin position="485"/>
        <end position="550"/>
    </location>
</feature>
<dbReference type="Gene3D" id="3.40.50.200">
    <property type="entry name" value="Peptidase S8/S53 domain"/>
    <property type="match status" value="1"/>
</dbReference>
<dbReference type="PROSITE" id="PS51892">
    <property type="entry name" value="SUBTILASE"/>
    <property type="match status" value="1"/>
</dbReference>
<dbReference type="Proteomes" id="UP000650994">
    <property type="component" value="Unassembled WGS sequence"/>
</dbReference>
<evidence type="ECO:0000256" key="6">
    <source>
        <dbReference type="PROSITE-ProRule" id="PRU01240"/>
    </source>
</evidence>
<evidence type="ECO:0000313" key="10">
    <source>
        <dbReference type="EMBL" id="SHL56200.1"/>
    </source>
</evidence>
<evidence type="ECO:0000256" key="3">
    <source>
        <dbReference type="ARBA" id="ARBA00022729"/>
    </source>
</evidence>
<evidence type="ECO:0000259" key="8">
    <source>
        <dbReference type="Pfam" id="PF18962"/>
    </source>
</evidence>
<reference evidence="11" key="2">
    <citation type="submission" date="2016-11" db="EMBL/GenBank/DDBJ databases">
        <authorList>
            <person name="Varghese N."/>
            <person name="Submissions S."/>
        </authorList>
    </citation>
    <scope>NUCLEOTIDE SEQUENCE [LARGE SCALE GENOMIC DNA]</scope>
    <source>
        <strain evidence="11">DSM 27989</strain>
    </source>
</reference>
<dbReference type="Pfam" id="PF00082">
    <property type="entry name" value="Peptidase_S8"/>
    <property type="match status" value="1"/>
</dbReference>
<dbReference type="InterPro" id="IPR000209">
    <property type="entry name" value="Peptidase_S8/S53_dom"/>
</dbReference>
<dbReference type="Proteomes" id="UP000184120">
    <property type="component" value="Unassembled WGS sequence"/>
</dbReference>
<dbReference type="NCBIfam" id="TIGR04183">
    <property type="entry name" value="Por_Secre_tail"/>
    <property type="match status" value="1"/>
</dbReference>
<dbReference type="EMBL" id="BMFL01000013">
    <property type="protein sequence ID" value="GGF02933.1"/>
    <property type="molecule type" value="Genomic_DNA"/>
</dbReference>
<keyword evidence="12" id="KW-1185">Reference proteome</keyword>
<evidence type="ECO:0000256" key="4">
    <source>
        <dbReference type="ARBA" id="ARBA00022801"/>
    </source>
</evidence>
<comment type="caution">
    <text evidence="6">Lacks conserved residue(s) required for the propagation of feature annotation.</text>
</comment>
<dbReference type="AlphaFoldDB" id="A0A1M7BMM3"/>
<dbReference type="OrthoDB" id="9798386at2"/>
<reference evidence="12" key="4">
    <citation type="journal article" date="2019" name="Int. J. Syst. Evol. Microbiol.">
        <title>The Global Catalogue of Microorganisms (GCM) 10K type strain sequencing project: providing services to taxonomists for standard genome sequencing and annotation.</title>
        <authorList>
            <consortium name="The Broad Institute Genomics Platform"/>
            <consortium name="The Broad Institute Genome Sequencing Center for Infectious Disease"/>
            <person name="Wu L."/>
            <person name="Ma J."/>
        </authorList>
    </citation>
    <scope>NUCLEOTIDE SEQUENCE [LARGE SCALE GENOMIC DNA]</scope>
    <source>
        <strain evidence="12">CGMCC 1.12707</strain>
    </source>
</reference>
<dbReference type="PANTHER" id="PTHR43806">
    <property type="entry name" value="PEPTIDASE S8"/>
    <property type="match status" value="1"/>
</dbReference>
<evidence type="ECO:0000256" key="2">
    <source>
        <dbReference type="ARBA" id="ARBA00022670"/>
    </source>
</evidence>
<reference evidence="9" key="1">
    <citation type="journal article" date="2014" name="Int. J. Syst. Evol. Microbiol.">
        <title>Complete genome of a new Firmicutes species belonging to the dominant human colonic microbiota ('Ruminococcus bicirculans') reveals two chromosomes and a selective capacity to utilize plant glucans.</title>
        <authorList>
            <consortium name="NISC Comparative Sequencing Program"/>
            <person name="Wegmann U."/>
            <person name="Louis P."/>
            <person name="Goesmann A."/>
            <person name="Henrissat B."/>
            <person name="Duncan S.H."/>
            <person name="Flint H.J."/>
        </authorList>
    </citation>
    <scope>NUCLEOTIDE SEQUENCE</scope>
    <source>
        <strain evidence="9">CGMCC 1.12707</strain>
    </source>
</reference>
<sequence>MKKQLLFFATIFPILSFSQDRKNQFHLNSNSDDYSIYVKLKSENSANNKLKQEAQASNFFKKNEVEVIGSLYDKYDLSKLKKKNSSIVDDKQSLEILNNIYEIKANKQSKEELLQLAKKLESFEEVEYVNFIGNAPIEPPYLKTNNTPNLEDDQSYLNSNPGVNAKYAWSIGVTGEHINIINIEYGFNRNHEMLVNLPHVQFEKKVKINPELLNPNDKYIIFLEHGTATAGTIVPSRNNIGLTGISFGINSFTNFLEWTTKGNNRIDAITRALSTAKVGDIIIYEMQGIGENNKRIPAEFDNVIWDLTKAATDAGIIVIAAAGNGGQNLDSSYYRSYINRGDSGALIIGAGSDDTKHSILSFSSYGSRVNLQAWGDNVLTAGYGYWNEYDNDNNRNYVLFGGTSSATAIIGGVAALIQSYYFQQTGKYLTPKELKELLIETAVPQGGDLTKNIGPHPDIKSAIEKLDVEYLHTKDPIKPLEIKTYPNPTKDIFYITNSENSNLDYTIFDLKGNILFKGKTKNTVNISSLTNGVYMLKVTDGKRIAIEKIIKN</sequence>